<keyword evidence="2" id="KW-0413">Isomerase</keyword>
<comment type="similarity">
    <text evidence="1">Belongs to the PhzF family.</text>
</comment>
<dbReference type="GO" id="GO:0016853">
    <property type="term" value="F:isomerase activity"/>
    <property type="evidence" value="ECO:0007669"/>
    <property type="project" value="UniProtKB-KW"/>
</dbReference>
<accession>A0AAE9ZX39</accession>
<dbReference type="EMBL" id="CP119075">
    <property type="protein sequence ID" value="WED65757.1"/>
    <property type="molecule type" value="Genomic_DNA"/>
</dbReference>
<dbReference type="Gene3D" id="3.10.310.10">
    <property type="entry name" value="Diaminopimelate Epimerase, Chain A, domain 1"/>
    <property type="match status" value="2"/>
</dbReference>
<evidence type="ECO:0000313" key="4">
    <source>
        <dbReference type="EMBL" id="WED65757.1"/>
    </source>
</evidence>
<dbReference type="AlphaFoldDB" id="A0AAE9ZX39"/>
<feature type="active site" evidence="3">
    <location>
        <position position="48"/>
    </location>
</feature>
<dbReference type="Pfam" id="PF02567">
    <property type="entry name" value="PhzC-PhzF"/>
    <property type="match status" value="1"/>
</dbReference>
<name>A0AAE9ZX39_9BACT</name>
<dbReference type="Proteomes" id="UP001218638">
    <property type="component" value="Chromosome"/>
</dbReference>
<protein>
    <submittedName>
        <fullName evidence="4">PhzF family phenazine biosynthesis protein</fullName>
    </submittedName>
</protein>
<dbReference type="RefSeq" id="WP_330930287.1">
    <property type="nucleotide sequence ID" value="NZ_CP119075.1"/>
</dbReference>
<dbReference type="InterPro" id="IPR003719">
    <property type="entry name" value="Phenazine_PhzF-like"/>
</dbReference>
<evidence type="ECO:0000256" key="1">
    <source>
        <dbReference type="ARBA" id="ARBA00008270"/>
    </source>
</evidence>
<evidence type="ECO:0000256" key="2">
    <source>
        <dbReference type="ARBA" id="ARBA00023235"/>
    </source>
</evidence>
<dbReference type="PANTHER" id="PTHR13774:SF17">
    <property type="entry name" value="PHENAZINE BIOSYNTHESIS-LIKE DOMAIN-CONTAINING PROTEIN"/>
    <property type="match status" value="1"/>
</dbReference>
<organism evidence="4 5">
    <name type="scientific">Synoicihabitans lomoniglobus</name>
    <dbReference type="NCBI Taxonomy" id="2909285"/>
    <lineage>
        <taxon>Bacteria</taxon>
        <taxon>Pseudomonadati</taxon>
        <taxon>Verrucomicrobiota</taxon>
        <taxon>Opitutia</taxon>
        <taxon>Opitutales</taxon>
        <taxon>Opitutaceae</taxon>
        <taxon>Synoicihabitans</taxon>
    </lineage>
</organism>
<dbReference type="GO" id="GO:0005737">
    <property type="term" value="C:cytoplasm"/>
    <property type="evidence" value="ECO:0007669"/>
    <property type="project" value="TreeGrafter"/>
</dbReference>
<dbReference type="NCBIfam" id="TIGR00654">
    <property type="entry name" value="PhzF_family"/>
    <property type="match status" value="1"/>
</dbReference>
<proteinExistence type="inferred from homology"/>
<sequence length="266" mass="28819">MSFNCPFFWIDAFSARVFGGNPAGVCPLRTWPEDALLQKIAWQNGLAETAFFVPQSHGDYHLRWFTPAVEIDLCGHATLAAAHVLWHELGIAGEHVTFHSQSGPLTVNRLASDRLELNFPSRPPTAVDPTEVTSTLAALGIARAAEVGRARDLFVVLDDVEAVTAVTPDWGALAASGCASVIVTAPGNDCDFVSRFFAPGFGVPEDPVTGSAHCTLIPYWARRLQRASLHARQLSDRGGELWCQHREDRVGIAGDATTYLRGEISI</sequence>
<evidence type="ECO:0000256" key="3">
    <source>
        <dbReference type="PIRSR" id="PIRSR016184-1"/>
    </source>
</evidence>
<evidence type="ECO:0000313" key="5">
    <source>
        <dbReference type="Proteomes" id="UP001218638"/>
    </source>
</evidence>
<dbReference type="SUPFAM" id="SSF54506">
    <property type="entry name" value="Diaminopimelate epimerase-like"/>
    <property type="match status" value="1"/>
</dbReference>
<gene>
    <name evidence="4" type="ORF">PXH66_02715</name>
</gene>
<dbReference type="KEGG" id="slom:PXH66_02715"/>
<dbReference type="PIRSF" id="PIRSF016184">
    <property type="entry name" value="PhzC_PhzF"/>
    <property type="match status" value="1"/>
</dbReference>
<reference evidence="4" key="1">
    <citation type="submission" date="2023-03" db="EMBL/GenBank/DDBJ databases">
        <title>Lomoglobus Profundus gen. nov., sp. nov., a novel member of the phylum Verrucomicrobia, isolated from deep-marine sediment of South China Sea.</title>
        <authorList>
            <person name="Ahmad T."/>
            <person name="Ishaq S.E."/>
            <person name="Wang F."/>
        </authorList>
    </citation>
    <scope>NUCLEOTIDE SEQUENCE</scope>
    <source>
        <strain evidence="4">LMO-M01</strain>
    </source>
</reference>
<dbReference type="PANTHER" id="PTHR13774">
    <property type="entry name" value="PHENAZINE BIOSYNTHESIS PROTEIN"/>
    <property type="match status" value="1"/>
</dbReference>
<keyword evidence="5" id="KW-1185">Reference proteome</keyword>